<sequence length="40" mass="4278">MLLYCCAVLLLCCAVLCCAVLCKLCELGQKFAAARLSPAR</sequence>
<proteinExistence type="predicted"/>
<reference evidence="1" key="1">
    <citation type="submission" date="2022-03" db="EMBL/GenBank/DDBJ databases">
        <authorList>
            <person name="Leyn A S."/>
        </authorList>
    </citation>
    <scope>NUCLEOTIDE SEQUENCE</scope>
    <source>
        <strain evidence="1">Streptomyces globisporus 4-3</strain>
    </source>
</reference>
<keyword evidence="2" id="KW-1185">Reference proteome</keyword>
<evidence type="ECO:0000313" key="2">
    <source>
        <dbReference type="Proteomes" id="UP001154015"/>
    </source>
</evidence>
<organism evidence="1 2">
    <name type="scientific">Streptomyces globisporus</name>
    <dbReference type="NCBI Taxonomy" id="1908"/>
    <lineage>
        <taxon>Bacteria</taxon>
        <taxon>Bacillati</taxon>
        <taxon>Actinomycetota</taxon>
        <taxon>Actinomycetes</taxon>
        <taxon>Kitasatosporales</taxon>
        <taxon>Streptomycetaceae</taxon>
        <taxon>Streptomyces</taxon>
    </lineage>
</organism>
<comment type="caution">
    <text evidence="1">The sequence shown here is derived from an EMBL/GenBank/DDBJ whole genome shotgun (WGS) entry which is preliminary data.</text>
</comment>
<protein>
    <submittedName>
        <fullName evidence="1">Uncharacterized protein</fullName>
    </submittedName>
</protein>
<dbReference type="Proteomes" id="UP001154015">
    <property type="component" value="Unassembled WGS sequence"/>
</dbReference>
<dbReference type="EMBL" id="CAKXYP010000001">
    <property type="protein sequence ID" value="CAH9413020.1"/>
    <property type="molecule type" value="Genomic_DNA"/>
</dbReference>
<gene>
    <name evidence="1" type="ORF">SGL43_00013</name>
</gene>
<accession>A0ABN8US48</accession>
<evidence type="ECO:0000313" key="1">
    <source>
        <dbReference type="EMBL" id="CAH9413020.1"/>
    </source>
</evidence>
<name>A0ABN8US48_STRGL</name>